<evidence type="ECO:0000313" key="2">
    <source>
        <dbReference type="EMBL" id="KAF2685330.1"/>
    </source>
</evidence>
<feature type="compositionally biased region" description="Low complexity" evidence="1">
    <location>
        <begin position="453"/>
        <end position="477"/>
    </location>
</feature>
<feature type="compositionally biased region" description="Low complexity" evidence="1">
    <location>
        <begin position="404"/>
        <end position="422"/>
    </location>
</feature>
<dbReference type="Proteomes" id="UP000799291">
    <property type="component" value="Unassembled WGS sequence"/>
</dbReference>
<keyword evidence="3" id="KW-1185">Reference proteome</keyword>
<reference evidence="2" key="1">
    <citation type="journal article" date="2020" name="Stud. Mycol.">
        <title>101 Dothideomycetes genomes: a test case for predicting lifestyles and emergence of pathogens.</title>
        <authorList>
            <person name="Haridas S."/>
            <person name="Albert R."/>
            <person name="Binder M."/>
            <person name="Bloem J."/>
            <person name="Labutti K."/>
            <person name="Salamov A."/>
            <person name="Andreopoulos B."/>
            <person name="Baker S."/>
            <person name="Barry K."/>
            <person name="Bills G."/>
            <person name="Bluhm B."/>
            <person name="Cannon C."/>
            <person name="Castanera R."/>
            <person name="Culley D."/>
            <person name="Daum C."/>
            <person name="Ezra D."/>
            <person name="Gonzalez J."/>
            <person name="Henrissat B."/>
            <person name="Kuo A."/>
            <person name="Liang C."/>
            <person name="Lipzen A."/>
            <person name="Lutzoni F."/>
            <person name="Magnuson J."/>
            <person name="Mondo S."/>
            <person name="Nolan M."/>
            <person name="Ohm R."/>
            <person name="Pangilinan J."/>
            <person name="Park H.-J."/>
            <person name="Ramirez L."/>
            <person name="Alfaro M."/>
            <person name="Sun H."/>
            <person name="Tritt A."/>
            <person name="Yoshinaga Y."/>
            <person name="Zwiers L.-H."/>
            <person name="Turgeon B."/>
            <person name="Goodwin S."/>
            <person name="Spatafora J."/>
            <person name="Crous P."/>
            <person name="Grigoriev I."/>
        </authorList>
    </citation>
    <scope>NUCLEOTIDE SEQUENCE</scope>
    <source>
        <strain evidence="2">CBS 122367</strain>
    </source>
</reference>
<feature type="compositionally biased region" description="Basic and acidic residues" evidence="1">
    <location>
        <begin position="158"/>
        <end position="170"/>
    </location>
</feature>
<proteinExistence type="predicted"/>
<dbReference type="OrthoDB" id="3801606at2759"/>
<feature type="region of interest" description="Disordered" evidence="1">
    <location>
        <begin position="69"/>
        <end position="110"/>
    </location>
</feature>
<feature type="region of interest" description="Disordered" evidence="1">
    <location>
        <begin position="154"/>
        <end position="177"/>
    </location>
</feature>
<name>A0A6G1J533_9PLEO</name>
<sequence>MPPASSTDPTVHAYEGWGDGACIEFANPLFKAPDYTSIVTVTETVAATEAKPKTEVEKASTALDTIKSTAGRQTSSATTAATGRATGIGGLKGFDWPRSSNRGKQARGKTTEEIYADLEALRSLASSHSNSLSPRAPSTLSTHFIPTLSTTISTTPFPDHRRPHPPEHTSHNAATLRYRPLLGRSHPRLGMGSVGGEFDLPAFPPALLVGLYICLGLGSVWVVLVWLVDFPPHTWNEDGSAKARNSRKTLEGKGKEKRKKNLEGKANGKWWKWIVPGAKGRGRGSVKKKPVDKPSKYALLNSGSSTPSSTSPSASSDSGSSASDSPSTKLIIENGKGMAATSVTPTPTLRKRNPATHAAQQQQKEEEDGYEPTSLSRPSSQLPVSVAMPPWRRNLPRLQRHHTQNPPTSASPSSTTSTTSTPQSPPNPYLPSPPLQSRSSTEYLLAHNAFFSSTSPTHSCPSSTTPSPSLSPSRSSSNLSYEDVDALEAQMELPSHRRVNSEVYLAPNNGGAFGRGGNKKRWNGVNVLDAVDGAVSRGVDKLVKWAVDDGGDEGLVLPYAGARGGEED</sequence>
<dbReference type="EMBL" id="MU005579">
    <property type="protein sequence ID" value="KAF2685330.1"/>
    <property type="molecule type" value="Genomic_DNA"/>
</dbReference>
<evidence type="ECO:0000313" key="3">
    <source>
        <dbReference type="Proteomes" id="UP000799291"/>
    </source>
</evidence>
<feature type="region of interest" description="Disordered" evidence="1">
    <location>
        <begin position="280"/>
        <end position="438"/>
    </location>
</feature>
<gene>
    <name evidence="2" type="ORF">K458DRAFT_403538</name>
</gene>
<dbReference type="AlphaFoldDB" id="A0A6G1J533"/>
<feature type="region of interest" description="Disordered" evidence="1">
    <location>
        <begin position="453"/>
        <end position="480"/>
    </location>
</feature>
<protein>
    <submittedName>
        <fullName evidence="2">Uncharacterized protein</fullName>
    </submittedName>
</protein>
<evidence type="ECO:0000256" key="1">
    <source>
        <dbReference type="SAM" id="MobiDB-lite"/>
    </source>
</evidence>
<organism evidence="2 3">
    <name type="scientific">Lentithecium fluviatile CBS 122367</name>
    <dbReference type="NCBI Taxonomy" id="1168545"/>
    <lineage>
        <taxon>Eukaryota</taxon>
        <taxon>Fungi</taxon>
        <taxon>Dikarya</taxon>
        <taxon>Ascomycota</taxon>
        <taxon>Pezizomycotina</taxon>
        <taxon>Dothideomycetes</taxon>
        <taxon>Pleosporomycetidae</taxon>
        <taxon>Pleosporales</taxon>
        <taxon>Massarineae</taxon>
        <taxon>Lentitheciaceae</taxon>
        <taxon>Lentithecium</taxon>
    </lineage>
</organism>
<feature type="compositionally biased region" description="Low complexity" evidence="1">
    <location>
        <begin position="69"/>
        <end position="85"/>
    </location>
</feature>
<accession>A0A6G1J533</accession>
<feature type="compositionally biased region" description="Low complexity" evidence="1">
    <location>
        <begin position="302"/>
        <end position="328"/>
    </location>
</feature>
<feature type="compositionally biased region" description="Pro residues" evidence="1">
    <location>
        <begin position="423"/>
        <end position="434"/>
    </location>
</feature>
<feature type="compositionally biased region" description="Basic residues" evidence="1">
    <location>
        <begin position="394"/>
        <end position="403"/>
    </location>
</feature>
<feature type="compositionally biased region" description="Polar residues" evidence="1">
    <location>
        <begin position="373"/>
        <end position="383"/>
    </location>
</feature>
<feature type="region of interest" description="Disordered" evidence="1">
    <location>
        <begin position="237"/>
        <end position="262"/>
    </location>
</feature>